<name>A0A8S1X0B2_9CILI</name>
<keyword evidence="3" id="KW-1185">Reference proteome</keyword>
<reference evidence="2" key="1">
    <citation type="submission" date="2021-01" db="EMBL/GenBank/DDBJ databases">
        <authorList>
            <consortium name="Genoscope - CEA"/>
            <person name="William W."/>
        </authorList>
    </citation>
    <scope>NUCLEOTIDE SEQUENCE</scope>
</reference>
<evidence type="ECO:0000313" key="2">
    <source>
        <dbReference type="EMBL" id="CAD8195738.1"/>
    </source>
</evidence>
<evidence type="ECO:0000256" key="1">
    <source>
        <dbReference type="SAM" id="SignalP"/>
    </source>
</evidence>
<sequence>MRVTILILATLTISTIVQDDEVLIQQLAEKIKENFEQLSQLDIRLQTIKQAKLNQIAVLQSAISDQKGECYKREQDVEAKQTEIDLANDYINWMIFNWESNNDRISLLSNNVCEKNNNFLYEFKSARVLLRLIAYQRAKLQDQLSKSLTQVNENRISELQWIVNAYKEYRKMNMLQIKQEDFELSGTIEQLIELLNQMKKEIQEDVVNGLNGQVQIGVTLSEFKFRIENENDIFNRQIELQDDLITHFQNQLISVYDRVDKCQSRLKEIEYTLLVAEEDLRYDQKLVDEHRLILQEEIELFDGMMKYTQSVIIEEHAKGNNVDSKNEQSGQIFNFDSKLGTHRKQQRWKVSNAQTSSEEEVNDAHQQKIQFHYLIFYLINNI</sequence>
<accession>A0A8S1X0B2</accession>
<comment type="caution">
    <text evidence="2">The sequence shown here is derived from an EMBL/GenBank/DDBJ whole genome shotgun (WGS) entry which is preliminary data.</text>
</comment>
<dbReference type="EMBL" id="CAJJDO010000110">
    <property type="protein sequence ID" value="CAD8195738.1"/>
    <property type="molecule type" value="Genomic_DNA"/>
</dbReference>
<organism evidence="2 3">
    <name type="scientific">Paramecium pentaurelia</name>
    <dbReference type="NCBI Taxonomy" id="43138"/>
    <lineage>
        <taxon>Eukaryota</taxon>
        <taxon>Sar</taxon>
        <taxon>Alveolata</taxon>
        <taxon>Ciliophora</taxon>
        <taxon>Intramacronucleata</taxon>
        <taxon>Oligohymenophorea</taxon>
        <taxon>Peniculida</taxon>
        <taxon>Parameciidae</taxon>
        <taxon>Paramecium</taxon>
    </lineage>
</organism>
<feature type="signal peptide" evidence="1">
    <location>
        <begin position="1"/>
        <end position="19"/>
    </location>
</feature>
<gene>
    <name evidence="2" type="ORF">PPENT_87.1.T1100113</name>
</gene>
<dbReference type="OrthoDB" id="305335at2759"/>
<proteinExistence type="predicted"/>
<keyword evidence="1" id="KW-0732">Signal</keyword>
<protein>
    <submittedName>
        <fullName evidence="2">Uncharacterized protein</fullName>
    </submittedName>
</protein>
<dbReference type="Proteomes" id="UP000689195">
    <property type="component" value="Unassembled WGS sequence"/>
</dbReference>
<dbReference type="AlphaFoldDB" id="A0A8S1X0B2"/>
<evidence type="ECO:0000313" key="3">
    <source>
        <dbReference type="Proteomes" id="UP000689195"/>
    </source>
</evidence>
<feature type="chain" id="PRO_5035822897" evidence="1">
    <location>
        <begin position="20"/>
        <end position="382"/>
    </location>
</feature>